<dbReference type="EMBL" id="VCDI01000001">
    <property type="protein sequence ID" value="TLU74222.1"/>
    <property type="molecule type" value="Genomic_DNA"/>
</dbReference>
<feature type="region of interest" description="Disordered" evidence="1">
    <location>
        <begin position="1"/>
        <end position="54"/>
    </location>
</feature>
<dbReference type="Gene3D" id="3.40.50.720">
    <property type="entry name" value="NAD(P)-binding Rossmann-like Domain"/>
    <property type="match status" value="1"/>
</dbReference>
<name>A0A5R9J9H8_9PROT</name>
<organism evidence="3 4">
    <name type="scientific">Lichenicoccus roseus</name>
    <dbReference type="NCBI Taxonomy" id="2683649"/>
    <lineage>
        <taxon>Bacteria</taxon>
        <taxon>Pseudomonadati</taxon>
        <taxon>Pseudomonadota</taxon>
        <taxon>Alphaproteobacteria</taxon>
        <taxon>Acetobacterales</taxon>
        <taxon>Acetobacteraceae</taxon>
        <taxon>Lichenicoccus</taxon>
    </lineage>
</organism>
<dbReference type="Proteomes" id="UP000305654">
    <property type="component" value="Unassembled WGS sequence"/>
</dbReference>
<dbReference type="SUPFAM" id="SSF51735">
    <property type="entry name" value="NAD(P)-binding Rossmann-fold domains"/>
    <property type="match status" value="1"/>
</dbReference>
<dbReference type="GO" id="GO:0035336">
    <property type="term" value="P:long-chain fatty-acyl-CoA metabolic process"/>
    <property type="evidence" value="ECO:0007669"/>
    <property type="project" value="TreeGrafter"/>
</dbReference>
<dbReference type="PANTHER" id="PTHR11011:SF45">
    <property type="entry name" value="FATTY ACYL-COA REDUCTASE CG8306-RELATED"/>
    <property type="match status" value="1"/>
</dbReference>
<reference evidence="3 4" key="1">
    <citation type="submission" date="2019-05" db="EMBL/GenBank/DDBJ databases">
        <authorList>
            <person name="Pankratov T."/>
            <person name="Grouzdev D."/>
        </authorList>
    </citation>
    <scope>NUCLEOTIDE SEQUENCE [LARGE SCALE GENOMIC DNA]</scope>
    <source>
        <strain evidence="3 4">KEBCLARHB70R</strain>
    </source>
</reference>
<evidence type="ECO:0000313" key="4">
    <source>
        <dbReference type="Proteomes" id="UP000305654"/>
    </source>
</evidence>
<dbReference type="InterPro" id="IPR013120">
    <property type="entry name" value="FAR_NAD-bd"/>
</dbReference>
<dbReference type="GO" id="GO:0080019">
    <property type="term" value="F:alcohol-forming very long-chain fatty acyl-CoA reductase activity"/>
    <property type="evidence" value="ECO:0007669"/>
    <property type="project" value="InterPro"/>
</dbReference>
<feature type="domain" description="Thioester reductase (TE)" evidence="2">
    <location>
        <begin position="87"/>
        <end position="324"/>
    </location>
</feature>
<feature type="compositionally biased region" description="Polar residues" evidence="1">
    <location>
        <begin position="34"/>
        <end position="47"/>
    </location>
</feature>
<dbReference type="Pfam" id="PF07993">
    <property type="entry name" value="NAD_binding_4"/>
    <property type="match status" value="1"/>
</dbReference>
<dbReference type="CDD" id="cd05263">
    <property type="entry name" value="MupV_like_SDR_e"/>
    <property type="match status" value="1"/>
</dbReference>
<sequence length="457" mass="48800">MLRLGRRAGCRSPRQASGGIASASSGSGQRSSPCPKQSTDRLASARSSLPPGLVQPFRRRPLFQLDPHAAPSPCDHVASEKPLRILVTGAAGLLGAELVGLLADRGHSVVGLVRRNRELARNDRTPLAVGQWSGAAPADGCIAVLSGDVSQDRLGLSHDEYEALAGSLDLIIHCAAVVGFSLDPDAYRSVNVGGARTVIALAEHGTRTAGVEAIPLLHVSTAYVCGERSGAIGEDDLDVGQHFANGYESSKVEAEQLMHQARARGVPVAIARPSIVVGAWSDGAIRSFENIYAMIRLFAQGQVRTLVATEDATLDLVPIDHVCAGLVDIAERMPDAAGQTFHLVAERPIPVALLTRLAGHYPQYEVPRLVSPAEFRPDMIGEAERWLHDQVRLSFGSYLCRDPRFAAANLEALSGRRCPPTDALFLRRLVDHCILAGFLRSGGNRRSRSNRSEAALA</sequence>
<dbReference type="AlphaFoldDB" id="A0A5R9J9H8"/>
<dbReference type="InterPro" id="IPR036291">
    <property type="entry name" value="NAD(P)-bd_dom_sf"/>
</dbReference>
<proteinExistence type="predicted"/>
<dbReference type="OrthoDB" id="5377001at2"/>
<gene>
    <name evidence="3" type="ORF">FE263_03185</name>
</gene>
<dbReference type="InterPro" id="IPR026055">
    <property type="entry name" value="FAR"/>
</dbReference>
<comment type="caution">
    <text evidence="3">The sequence shown here is derived from an EMBL/GenBank/DDBJ whole genome shotgun (WGS) entry which is preliminary data.</text>
</comment>
<feature type="compositionally biased region" description="Low complexity" evidence="1">
    <location>
        <begin position="14"/>
        <end position="32"/>
    </location>
</feature>
<accession>A0A5R9J9H8</accession>
<dbReference type="PANTHER" id="PTHR11011">
    <property type="entry name" value="MALE STERILITY PROTEIN 2-RELATED"/>
    <property type="match status" value="1"/>
</dbReference>
<protein>
    <submittedName>
        <fullName evidence="3">SDR family oxidoreductase</fullName>
    </submittedName>
</protein>
<evidence type="ECO:0000259" key="2">
    <source>
        <dbReference type="Pfam" id="PF07993"/>
    </source>
</evidence>
<evidence type="ECO:0000256" key="1">
    <source>
        <dbReference type="SAM" id="MobiDB-lite"/>
    </source>
</evidence>
<keyword evidence="4" id="KW-1185">Reference proteome</keyword>
<evidence type="ECO:0000313" key="3">
    <source>
        <dbReference type="EMBL" id="TLU74222.1"/>
    </source>
</evidence>